<dbReference type="Gene3D" id="1.10.340.70">
    <property type="match status" value="1"/>
</dbReference>
<feature type="domain" description="Integrase zinc-binding" evidence="8">
    <location>
        <begin position="1018"/>
        <end position="1068"/>
    </location>
</feature>
<dbReference type="Gene3D" id="3.10.20.370">
    <property type="match status" value="1"/>
</dbReference>
<dbReference type="InterPro" id="IPR041577">
    <property type="entry name" value="RT_RNaseH_2"/>
</dbReference>
<dbReference type="PANTHER" id="PTHR37984">
    <property type="entry name" value="PROTEIN CBG26694"/>
    <property type="match status" value="1"/>
</dbReference>
<evidence type="ECO:0000256" key="1">
    <source>
        <dbReference type="ARBA" id="ARBA00022679"/>
    </source>
</evidence>
<name>A0A6L2NZH2_TANCI</name>
<keyword evidence="3" id="KW-0540">Nuclease</keyword>
<dbReference type="InterPro" id="IPR000477">
    <property type="entry name" value="RT_dom"/>
</dbReference>
<dbReference type="CDD" id="cd09274">
    <property type="entry name" value="RNase_HI_RT_Ty3"/>
    <property type="match status" value="1"/>
</dbReference>
<dbReference type="Gene3D" id="3.30.70.270">
    <property type="match status" value="1"/>
</dbReference>
<keyword evidence="4" id="KW-0378">Hydrolase</keyword>
<evidence type="ECO:0000259" key="6">
    <source>
        <dbReference type="Pfam" id="PF00078"/>
    </source>
</evidence>
<evidence type="ECO:0000259" key="8">
    <source>
        <dbReference type="Pfam" id="PF17921"/>
    </source>
</evidence>
<evidence type="ECO:0000256" key="2">
    <source>
        <dbReference type="ARBA" id="ARBA00022695"/>
    </source>
</evidence>
<dbReference type="InterPro" id="IPR041588">
    <property type="entry name" value="Integrase_H2C2"/>
</dbReference>
<evidence type="ECO:0000256" key="4">
    <source>
        <dbReference type="ARBA" id="ARBA00022759"/>
    </source>
</evidence>
<comment type="caution">
    <text evidence="9">The sequence shown here is derived from an EMBL/GenBank/DDBJ whole genome shotgun (WGS) entry which is preliminary data.</text>
</comment>
<dbReference type="GO" id="GO:0004519">
    <property type="term" value="F:endonuclease activity"/>
    <property type="evidence" value="ECO:0007669"/>
    <property type="project" value="UniProtKB-KW"/>
</dbReference>
<keyword evidence="1" id="KW-0808">Transferase</keyword>
<dbReference type="Gene3D" id="3.10.10.10">
    <property type="entry name" value="HIV Type 1 Reverse Transcriptase, subunit A, domain 1"/>
    <property type="match status" value="1"/>
</dbReference>
<gene>
    <name evidence="9" type="ORF">Tci_062380</name>
</gene>
<dbReference type="InterPro" id="IPR043128">
    <property type="entry name" value="Rev_trsase/Diguanyl_cyclase"/>
</dbReference>
<dbReference type="CDD" id="cd00303">
    <property type="entry name" value="retropepsin_like"/>
    <property type="match status" value="1"/>
</dbReference>
<evidence type="ECO:0000256" key="5">
    <source>
        <dbReference type="ARBA" id="ARBA00023268"/>
    </source>
</evidence>
<keyword evidence="4" id="KW-0255">Endonuclease</keyword>
<dbReference type="EMBL" id="BKCJ010010176">
    <property type="protein sequence ID" value="GEU90402.1"/>
    <property type="molecule type" value="Genomic_DNA"/>
</dbReference>
<keyword evidence="9" id="KW-0695">RNA-directed DNA polymerase</keyword>
<dbReference type="SUPFAM" id="SSF56672">
    <property type="entry name" value="DNA/RNA polymerases"/>
    <property type="match status" value="1"/>
</dbReference>
<evidence type="ECO:0000313" key="9">
    <source>
        <dbReference type="EMBL" id="GEU90402.1"/>
    </source>
</evidence>
<feature type="domain" description="Reverse transcriptase/retrotransposon-derived protein RNase H-like" evidence="7">
    <location>
        <begin position="832"/>
        <end position="925"/>
    </location>
</feature>
<keyword evidence="5" id="KW-0511">Multifunctional enzyme</keyword>
<dbReference type="Pfam" id="PF17919">
    <property type="entry name" value="RT_RNaseH_2"/>
    <property type="match status" value="1"/>
</dbReference>
<dbReference type="FunFam" id="3.10.20.370:FF:000001">
    <property type="entry name" value="Retrovirus-related Pol polyprotein from transposon 17.6-like protein"/>
    <property type="match status" value="1"/>
</dbReference>
<evidence type="ECO:0000259" key="7">
    <source>
        <dbReference type="Pfam" id="PF17919"/>
    </source>
</evidence>
<organism evidence="9">
    <name type="scientific">Tanacetum cinerariifolium</name>
    <name type="common">Dalmatian daisy</name>
    <name type="synonym">Chrysanthemum cinerariifolium</name>
    <dbReference type="NCBI Taxonomy" id="118510"/>
    <lineage>
        <taxon>Eukaryota</taxon>
        <taxon>Viridiplantae</taxon>
        <taxon>Streptophyta</taxon>
        <taxon>Embryophyta</taxon>
        <taxon>Tracheophyta</taxon>
        <taxon>Spermatophyta</taxon>
        <taxon>Magnoliopsida</taxon>
        <taxon>eudicotyledons</taxon>
        <taxon>Gunneridae</taxon>
        <taxon>Pentapetalae</taxon>
        <taxon>asterids</taxon>
        <taxon>campanulids</taxon>
        <taxon>Asterales</taxon>
        <taxon>Asteraceae</taxon>
        <taxon>Asteroideae</taxon>
        <taxon>Anthemideae</taxon>
        <taxon>Anthemidinae</taxon>
        <taxon>Tanacetum</taxon>
    </lineage>
</organism>
<dbReference type="Gene3D" id="2.40.70.10">
    <property type="entry name" value="Acid Proteases"/>
    <property type="match status" value="1"/>
</dbReference>
<dbReference type="Pfam" id="PF00078">
    <property type="entry name" value="RVT_1"/>
    <property type="match status" value="1"/>
</dbReference>
<dbReference type="AlphaFoldDB" id="A0A6L2NZH2"/>
<reference evidence="9" key="1">
    <citation type="journal article" date="2019" name="Sci. Rep.">
        <title>Draft genome of Tanacetum cinerariifolium, the natural source of mosquito coil.</title>
        <authorList>
            <person name="Yamashiro T."/>
            <person name="Shiraishi A."/>
            <person name="Satake H."/>
            <person name="Nakayama K."/>
        </authorList>
    </citation>
    <scope>NUCLEOTIDE SEQUENCE</scope>
</reference>
<evidence type="ECO:0000256" key="3">
    <source>
        <dbReference type="ARBA" id="ARBA00022722"/>
    </source>
</evidence>
<proteinExistence type="predicted"/>
<dbReference type="InterPro" id="IPR021109">
    <property type="entry name" value="Peptidase_aspartic_dom_sf"/>
</dbReference>
<protein>
    <submittedName>
        <fullName evidence="9">Reverse transcriptase domain-containing protein</fullName>
    </submittedName>
</protein>
<sequence>MADQRTMAQLLQAPTEGYEDAIVVPAITADNFELKHGLLTLVQNKQFYGHDKEDPHAHIRYFNKITSTLKFPNVPNTSIKLMLFPFSLEDQDSLNFAAGGNFLDKMPRDYLSIIESKSKVRYSRDKPVVAKVSTNASTFDVSPDVAELKDMVKALLLDKKGQNQSPAPVKAVEESCVTCGVNYNQGKTNYRPQIMSNQIRPPGFPPVPNNQNVQRNNQNCFIPNQNRGNNFNQGGVYQPPVFQQPAYQAPAYQAPAPQTQGVSKEDFSAYVKANDAVIMQTQGQNMQNQLTNLTDLITKLVNSNSAFTSSSGTLPSNTIANPKSDLIAITTRSGVSYDEPQILPQAVQSESLVPISEPAIAPVSASKPNPKALIPYPSKRNDERNREKANNKIEKFYQIFKDMSFKISFADALILMPKFASTLKALIRHKEKLSEMARTPLNEHCSVVLLKKLPKKLGDPGKFLIPFVFPGMAECLALADLCASINLMPYSMWKRLSLPDLTPTCMTLELADRSISRPVGVAEDVYVKVGELTLRVGKEAITFNLDQTSRYFANYNDMTAKRIDVIDMACEEYSQKVLGFSDTISSGNPTPFYDPIVFATFPTLTPFGNSDFLLEEVDAFLAIEDEPTSSKFHQPYLDPEGDILLLEAFLNDDPSSPSLIQRNYLPEVRKELKICDDKLPVIIAKYLSVEEKTALLTVLKSHKRAIAWNLFDIKGSTVVENEDNELIPTRLVTGWRVCINYRKLNEATRKDHFPLLFMDHMLERLAGNQYYCFLDGFSGYFQIPIDPKDQEKTTFTCPYETFAYRRMPFGLCNAPGTPMTRLLEKDTPFNFSQECVDAFQTLKRKITEAPILIAPNSDMPFELMCDASDFAIGAVLGQHQDKHFRPIHYASKTMTEAESNYIMTEKEMLAVVYAFEKFRSYLHLNKSIEFTFKVVDTKGAKNLAADHLSRLENPHQNVLDPNKINESFPLETLNLVSTRSNQSTSWFADFANYHARNFIVKGMSSQQKSKVFKDKAIDILKACHFGPTGGHHGPDYTARKVFDSGFYWPTIYRDAQNLVKNCDVCQRQSKISQKDEMPQNSIQACRTAYKTPIGCTPYKLVYRKACHLPVELEHKAYWALKHANFDLKTAGDHRKIQIKELNDLRDQAYENSLIYKEKTKRIHDSKIKNRLFNIGDRVLLFNSRLKIFFGKLKSRWSGPFTISQVFPYGTVELSQPDRPKFKVNGHRLKHYFGEDIPKLVVPGLQTFAKDH</sequence>
<keyword evidence="2" id="KW-0548">Nucleotidyltransferase</keyword>
<feature type="domain" description="Reverse transcriptase" evidence="6">
    <location>
        <begin position="733"/>
        <end position="815"/>
    </location>
</feature>
<dbReference type="GO" id="GO:0003964">
    <property type="term" value="F:RNA-directed DNA polymerase activity"/>
    <property type="evidence" value="ECO:0007669"/>
    <property type="project" value="UniProtKB-KW"/>
</dbReference>
<dbReference type="InterPro" id="IPR043502">
    <property type="entry name" value="DNA/RNA_pol_sf"/>
</dbReference>
<accession>A0A6L2NZH2</accession>
<dbReference type="Pfam" id="PF17921">
    <property type="entry name" value="Integrase_H2C2"/>
    <property type="match status" value="1"/>
</dbReference>
<dbReference type="InterPro" id="IPR050951">
    <property type="entry name" value="Retrovirus_Pol_polyprotein"/>
</dbReference>
<dbReference type="CDD" id="cd01647">
    <property type="entry name" value="RT_LTR"/>
    <property type="match status" value="1"/>
</dbReference>
<dbReference type="PANTHER" id="PTHR37984:SF5">
    <property type="entry name" value="PROTEIN NYNRIN-LIKE"/>
    <property type="match status" value="1"/>
</dbReference>